<reference evidence="3 4" key="1">
    <citation type="submission" date="2018-04" db="EMBL/GenBank/DDBJ databases">
        <title>Genomic Encyclopedia of Type Strains, Phase IV (KMG-IV): sequencing the most valuable type-strain genomes for metagenomic binning, comparative biology and taxonomic classification.</title>
        <authorList>
            <person name="Goeker M."/>
        </authorList>
    </citation>
    <scope>NUCLEOTIDE SEQUENCE [LARGE SCALE GENOMIC DNA]</scope>
    <source>
        <strain evidence="3 4">DSM 14823</strain>
    </source>
</reference>
<sequence length="262" mass="29427">MHRGGMEEKQVGRRSLPCNFTLIELLIVIAIIAILASLLLPALNSARDRARAVQCSGNLKQIGLADFQYISDYDEFLYGPGLQAAASPSFPGALNQARWAISMANLGYLPKYNTKKKGHAWIAVCPASSPFFFQHENWSYAKRGARTKDNTSKNFNCYWKNSGNRFTAVDIEAASTARTDDTTDGKSVSPSRFVTTFDSWYYIGEKGYSQFYKAAFDTLGLVHKLQANVLMYDGHVESGRQKYGVFRYGRCNKDDQRYELAE</sequence>
<dbReference type="PANTHER" id="PTHR30093:SF2">
    <property type="entry name" value="TYPE II SECRETION SYSTEM PROTEIN H"/>
    <property type="match status" value="1"/>
</dbReference>
<protein>
    <submittedName>
        <fullName evidence="3">Prepilin-type N-terminal cleavage/methylation domain-containing protein/prepilin-type processing-associated H-X9-DG protein</fullName>
    </submittedName>
</protein>
<keyword evidence="1" id="KW-0812">Transmembrane</keyword>
<dbReference type="Pfam" id="PF07596">
    <property type="entry name" value="SBP_bac_10"/>
    <property type="match status" value="1"/>
</dbReference>
<comment type="caution">
    <text evidence="3">The sequence shown here is derived from an EMBL/GenBank/DDBJ whole genome shotgun (WGS) entry which is preliminary data.</text>
</comment>
<evidence type="ECO:0000259" key="2">
    <source>
        <dbReference type="Pfam" id="PF07596"/>
    </source>
</evidence>
<dbReference type="InterPro" id="IPR011453">
    <property type="entry name" value="DUF1559"/>
</dbReference>
<keyword evidence="4" id="KW-1185">Reference proteome</keyword>
<proteinExistence type="predicted"/>
<dbReference type="Proteomes" id="UP000245959">
    <property type="component" value="Unassembled WGS sequence"/>
</dbReference>
<feature type="transmembrane region" description="Helical" evidence="1">
    <location>
        <begin position="21"/>
        <end position="43"/>
    </location>
</feature>
<evidence type="ECO:0000313" key="4">
    <source>
        <dbReference type="Proteomes" id="UP000245959"/>
    </source>
</evidence>
<evidence type="ECO:0000256" key="1">
    <source>
        <dbReference type="SAM" id="Phobius"/>
    </source>
</evidence>
<dbReference type="InterPro" id="IPR012902">
    <property type="entry name" value="N_methyl_site"/>
</dbReference>
<dbReference type="InterPro" id="IPR045584">
    <property type="entry name" value="Pilin-like"/>
</dbReference>
<keyword evidence="1" id="KW-0472">Membrane</keyword>
<dbReference type="EMBL" id="QEKH01000010">
    <property type="protein sequence ID" value="PVY42718.1"/>
    <property type="molecule type" value="Genomic_DNA"/>
</dbReference>
<dbReference type="PANTHER" id="PTHR30093">
    <property type="entry name" value="GENERAL SECRETION PATHWAY PROTEIN G"/>
    <property type="match status" value="1"/>
</dbReference>
<organism evidence="3 4">
    <name type="scientific">Victivallis vadensis</name>
    <dbReference type="NCBI Taxonomy" id="172901"/>
    <lineage>
        <taxon>Bacteria</taxon>
        <taxon>Pseudomonadati</taxon>
        <taxon>Lentisphaerota</taxon>
        <taxon>Lentisphaeria</taxon>
        <taxon>Victivallales</taxon>
        <taxon>Victivallaceae</taxon>
        <taxon>Victivallis</taxon>
    </lineage>
</organism>
<dbReference type="Gene3D" id="3.30.700.10">
    <property type="entry name" value="Glycoprotein, Type 4 Pilin"/>
    <property type="match status" value="1"/>
</dbReference>
<name>A0A2U1B236_9BACT</name>
<evidence type="ECO:0000313" key="3">
    <source>
        <dbReference type="EMBL" id="PVY42718.1"/>
    </source>
</evidence>
<feature type="domain" description="DUF1559" evidence="2">
    <location>
        <begin position="45"/>
        <end position="100"/>
    </location>
</feature>
<accession>A0A2U1B236</accession>
<dbReference type="AlphaFoldDB" id="A0A2U1B236"/>
<gene>
    <name evidence="3" type="ORF">C8D82_11026</name>
</gene>
<keyword evidence="1" id="KW-1133">Transmembrane helix</keyword>
<dbReference type="SUPFAM" id="SSF54523">
    <property type="entry name" value="Pili subunits"/>
    <property type="match status" value="1"/>
</dbReference>
<dbReference type="NCBIfam" id="TIGR02532">
    <property type="entry name" value="IV_pilin_GFxxxE"/>
    <property type="match status" value="1"/>
</dbReference>